<evidence type="ECO:0000256" key="1">
    <source>
        <dbReference type="ARBA" id="ARBA00010838"/>
    </source>
</evidence>
<dbReference type="EMBL" id="VEPZ02000249">
    <property type="protein sequence ID" value="KAE8728674.1"/>
    <property type="molecule type" value="Genomic_DNA"/>
</dbReference>
<dbReference type="AlphaFoldDB" id="A0A6A3CJL5"/>
<dbReference type="GO" id="GO:0005975">
    <property type="term" value="P:carbohydrate metabolic process"/>
    <property type="evidence" value="ECO:0007669"/>
    <property type="project" value="InterPro"/>
</dbReference>
<proteinExistence type="inferred from homology"/>
<keyword evidence="5" id="KW-1185">Reference proteome</keyword>
<dbReference type="SUPFAM" id="SSF51445">
    <property type="entry name" value="(Trans)glycosidases"/>
    <property type="match status" value="1"/>
</dbReference>
<reference evidence="4" key="1">
    <citation type="submission" date="2019-09" db="EMBL/GenBank/DDBJ databases">
        <title>Draft genome information of white flower Hibiscus syriacus.</title>
        <authorList>
            <person name="Kim Y.-M."/>
        </authorList>
    </citation>
    <scope>NUCLEOTIDE SEQUENCE [LARGE SCALE GENOMIC DNA]</scope>
    <source>
        <strain evidence="4">YM2019G1</strain>
    </source>
</reference>
<dbReference type="InterPro" id="IPR001360">
    <property type="entry name" value="Glyco_hydro_1"/>
</dbReference>
<dbReference type="Gene3D" id="3.20.20.80">
    <property type="entry name" value="Glycosidases"/>
    <property type="match status" value="2"/>
</dbReference>
<comment type="caution">
    <text evidence="4">The sequence shown here is derived from an EMBL/GenBank/DDBJ whole genome shotgun (WGS) entry which is preliminary data.</text>
</comment>
<evidence type="ECO:0000256" key="2">
    <source>
        <dbReference type="RuleBase" id="RU003690"/>
    </source>
</evidence>
<dbReference type="GO" id="GO:0008422">
    <property type="term" value="F:beta-glucosidase activity"/>
    <property type="evidence" value="ECO:0007669"/>
    <property type="project" value="TreeGrafter"/>
</dbReference>
<dbReference type="PANTHER" id="PTHR10353:SF213">
    <property type="entry name" value="BETA-GLUCOSIDASE 45-RELATED"/>
    <property type="match status" value="1"/>
</dbReference>
<protein>
    <submittedName>
        <fullName evidence="4">Beta-glucosidase 46</fullName>
    </submittedName>
</protein>
<dbReference type="Proteomes" id="UP000436088">
    <property type="component" value="Unassembled WGS sequence"/>
</dbReference>
<evidence type="ECO:0000313" key="5">
    <source>
        <dbReference type="Proteomes" id="UP000436088"/>
    </source>
</evidence>
<dbReference type="InterPro" id="IPR017853">
    <property type="entry name" value="GH"/>
</dbReference>
<feature type="compositionally biased region" description="Polar residues" evidence="3">
    <location>
        <begin position="7"/>
        <end position="22"/>
    </location>
</feature>
<gene>
    <name evidence="4" type="ORF">F3Y22_tig00004111pilonHSYRG00065</name>
</gene>
<sequence>MFLLPPSVSSELLTEEQSSGNPPSAFPSDFLFGTVSSTYQYEGAYLSGGKGLSTWDVYSHKPGNLIAGGSNGDIAVDHYHKYLKVDLEKSMKLASTSTTTLLILSLSKHRFPAGIKPHVTLTHMEFPQELEDRYGSWLSPQSQEDFAHFPDIYFKSFGDRVKYWVTFNEPDIQVKLGYRTGTSPPSRCSLPFGNCTHGDSEKEPFVAAHNIILAHAAAVHIYRTKYQESQGGSIGIVLHCDWYEPISNSVADKIAAERAQAFTINWFLEPIIFGRYPPEMISIVESILPEFSTTEKQKSNKKLDFIGINHYNSYYVQDCIFSACEPGDGTSKTEGYLARSTQKNGIPMGNL</sequence>
<comment type="similarity">
    <text evidence="1 2">Belongs to the glycosyl hydrolase 1 family.</text>
</comment>
<name>A0A6A3CJL5_HIBSY</name>
<evidence type="ECO:0000313" key="4">
    <source>
        <dbReference type="EMBL" id="KAE8728674.1"/>
    </source>
</evidence>
<dbReference type="PANTHER" id="PTHR10353">
    <property type="entry name" value="GLYCOSYL HYDROLASE"/>
    <property type="match status" value="1"/>
</dbReference>
<evidence type="ECO:0000256" key="3">
    <source>
        <dbReference type="SAM" id="MobiDB-lite"/>
    </source>
</evidence>
<accession>A0A6A3CJL5</accession>
<organism evidence="4 5">
    <name type="scientific">Hibiscus syriacus</name>
    <name type="common">Rose of Sharon</name>
    <dbReference type="NCBI Taxonomy" id="106335"/>
    <lineage>
        <taxon>Eukaryota</taxon>
        <taxon>Viridiplantae</taxon>
        <taxon>Streptophyta</taxon>
        <taxon>Embryophyta</taxon>
        <taxon>Tracheophyta</taxon>
        <taxon>Spermatophyta</taxon>
        <taxon>Magnoliopsida</taxon>
        <taxon>eudicotyledons</taxon>
        <taxon>Gunneridae</taxon>
        <taxon>Pentapetalae</taxon>
        <taxon>rosids</taxon>
        <taxon>malvids</taxon>
        <taxon>Malvales</taxon>
        <taxon>Malvaceae</taxon>
        <taxon>Malvoideae</taxon>
        <taxon>Hibiscus</taxon>
    </lineage>
</organism>
<feature type="region of interest" description="Disordered" evidence="3">
    <location>
        <begin position="1"/>
        <end position="25"/>
    </location>
</feature>
<dbReference type="Pfam" id="PF00232">
    <property type="entry name" value="Glyco_hydro_1"/>
    <property type="match status" value="2"/>
</dbReference>